<feature type="transmembrane region" description="Helical" evidence="16">
    <location>
        <begin position="3241"/>
        <end position="3259"/>
    </location>
</feature>
<keyword evidence="9" id="KW-0256">Endoplasmic reticulum</keyword>
<evidence type="ECO:0000256" key="1">
    <source>
        <dbReference type="ARBA" id="ARBA00004477"/>
    </source>
</evidence>
<feature type="transmembrane region" description="Helical" evidence="16">
    <location>
        <begin position="3271"/>
        <end position="3294"/>
    </location>
</feature>
<feature type="compositionally biased region" description="Basic and acidic residues" evidence="15">
    <location>
        <begin position="2740"/>
        <end position="2751"/>
    </location>
</feature>
<feature type="compositionally biased region" description="Polar residues" evidence="15">
    <location>
        <begin position="2691"/>
        <end position="2708"/>
    </location>
</feature>
<dbReference type="GO" id="GO:0004169">
    <property type="term" value="F:dolichyl-phosphate-mannose-protein mannosyltransferase activity"/>
    <property type="evidence" value="ECO:0007669"/>
    <property type="project" value="UniProtKB-EC"/>
</dbReference>
<feature type="compositionally biased region" description="Polar residues" evidence="15">
    <location>
        <begin position="1631"/>
        <end position="1642"/>
    </location>
</feature>
<feature type="compositionally biased region" description="Basic and acidic residues" evidence="15">
    <location>
        <begin position="1002"/>
        <end position="1017"/>
    </location>
</feature>
<feature type="compositionally biased region" description="Basic and acidic residues" evidence="15">
    <location>
        <begin position="2411"/>
        <end position="2433"/>
    </location>
</feature>
<comment type="catalytic activity">
    <reaction evidence="12">
        <text>a di-trans,poly-cis-dolichyl beta-D-mannosyl phosphate + L-threonyl-[protein] = 3-O-(alpha-D-mannosyl)-L-threonyl-[protein] + a di-trans,poly-cis-dolichyl phosphate + H(+)</text>
        <dbReference type="Rhea" id="RHEA:53396"/>
        <dbReference type="Rhea" id="RHEA-COMP:11060"/>
        <dbReference type="Rhea" id="RHEA-COMP:13547"/>
        <dbReference type="Rhea" id="RHEA-COMP:19498"/>
        <dbReference type="Rhea" id="RHEA-COMP:19501"/>
        <dbReference type="ChEBI" id="CHEBI:15378"/>
        <dbReference type="ChEBI" id="CHEBI:30013"/>
        <dbReference type="ChEBI" id="CHEBI:57683"/>
        <dbReference type="ChEBI" id="CHEBI:58211"/>
        <dbReference type="ChEBI" id="CHEBI:137323"/>
        <dbReference type="EC" id="2.4.1.109"/>
    </reaction>
</comment>
<dbReference type="InterPro" id="IPR027005">
    <property type="entry name" value="PMT-like"/>
</dbReference>
<feature type="coiled-coil region" evidence="14">
    <location>
        <begin position="1210"/>
        <end position="1263"/>
    </location>
</feature>
<feature type="region of interest" description="Disordered" evidence="15">
    <location>
        <begin position="1993"/>
        <end position="2082"/>
    </location>
</feature>
<keyword evidence="5" id="KW-0328">Glycosyltransferase</keyword>
<evidence type="ECO:0000259" key="17">
    <source>
        <dbReference type="PROSITE" id="PS50919"/>
    </source>
</evidence>
<reference evidence="18 19" key="1">
    <citation type="submission" date="2018-03" db="EMBL/GenBank/DDBJ databases">
        <title>Draft genome sequence of Rohu Carp (Labeo rohita).</title>
        <authorList>
            <person name="Das P."/>
            <person name="Kushwaha B."/>
            <person name="Joshi C.G."/>
            <person name="Kumar D."/>
            <person name="Nagpure N.S."/>
            <person name="Sahoo L."/>
            <person name="Das S.P."/>
            <person name="Bit A."/>
            <person name="Patnaik S."/>
            <person name="Meher P.K."/>
            <person name="Jayasankar P."/>
            <person name="Koringa P.G."/>
            <person name="Patel N.V."/>
            <person name="Hinsu A.T."/>
            <person name="Kumar R."/>
            <person name="Pandey M."/>
            <person name="Agarwal S."/>
            <person name="Srivastava S."/>
            <person name="Singh M."/>
            <person name="Iquebal M.A."/>
            <person name="Jaiswal S."/>
            <person name="Angadi U.B."/>
            <person name="Kumar N."/>
            <person name="Raza M."/>
            <person name="Shah T.M."/>
            <person name="Rai A."/>
            <person name="Jena J.K."/>
        </authorList>
    </citation>
    <scope>NUCLEOTIDE SEQUENCE [LARGE SCALE GENOMIC DNA]</scope>
    <source>
        <strain evidence="18">DASCIFA01</strain>
        <tissue evidence="18">Testis</tissue>
    </source>
</reference>
<feature type="transmembrane region" description="Helical" evidence="16">
    <location>
        <begin position="3577"/>
        <end position="3595"/>
    </location>
</feature>
<feature type="region of interest" description="Disordered" evidence="15">
    <location>
        <begin position="1856"/>
        <end position="1955"/>
    </location>
</feature>
<comment type="catalytic activity">
    <reaction evidence="13">
        <text>a di-trans,poly-cis-dolichyl beta-D-mannosyl phosphate + L-seryl-[protein] = 3-O-(alpha-D-mannosyl)-L-seryl-[protein] + a di-trans,poly-cis-dolichyl phosphate + H(+)</text>
        <dbReference type="Rhea" id="RHEA:17377"/>
        <dbReference type="Rhea" id="RHEA-COMP:9863"/>
        <dbReference type="Rhea" id="RHEA-COMP:13546"/>
        <dbReference type="Rhea" id="RHEA-COMP:19498"/>
        <dbReference type="Rhea" id="RHEA-COMP:19501"/>
        <dbReference type="ChEBI" id="CHEBI:15378"/>
        <dbReference type="ChEBI" id="CHEBI:29999"/>
        <dbReference type="ChEBI" id="CHEBI:57683"/>
        <dbReference type="ChEBI" id="CHEBI:58211"/>
        <dbReference type="ChEBI" id="CHEBI:137321"/>
        <dbReference type="EC" id="2.4.1.109"/>
    </reaction>
</comment>
<gene>
    <name evidence="18" type="ORF">ROHU_024376</name>
</gene>
<feature type="compositionally biased region" description="Basic and acidic residues" evidence="15">
    <location>
        <begin position="1934"/>
        <end position="1952"/>
    </location>
</feature>
<feature type="compositionally biased region" description="Basic and acidic residues" evidence="15">
    <location>
        <begin position="1915"/>
        <end position="1925"/>
    </location>
</feature>
<comment type="caution">
    <text evidence="18">The sequence shown here is derived from an EMBL/GenBank/DDBJ whole genome shotgun (WGS) entry which is preliminary data.</text>
</comment>
<dbReference type="Pfam" id="PF16192">
    <property type="entry name" value="PMT_4TMC"/>
    <property type="match status" value="1"/>
</dbReference>
<feature type="compositionally biased region" description="Polar residues" evidence="15">
    <location>
        <begin position="2665"/>
        <end position="2678"/>
    </location>
</feature>
<dbReference type="Proteomes" id="UP000290572">
    <property type="component" value="Unassembled WGS sequence"/>
</dbReference>
<dbReference type="SUPFAM" id="SSF82109">
    <property type="entry name" value="MIR domain"/>
    <property type="match status" value="1"/>
</dbReference>
<dbReference type="GO" id="GO:0005789">
    <property type="term" value="C:endoplasmic reticulum membrane"/>
    <property type="evidence" value="ECO:0007669"/>
    <property type="project" value="UniProtKB-SubCell"/>
</dbReference>
<dbReference type="PANTHER" id="PTHR10050:SF51">
    <property type="entry name" value="PROTEIN O-MANNOSYL-TRANSFERASE 1"/>
    <property type="match status" value="1"/>
</dbReference>
<evidence type="ECO:0000256" key="3">
    <source>
        <dbReference type="ARBA" id="ARBA00007222"/>
    </source>
</evidence>
<evidence type="ECO:0000256" key="16">
    <source>
        <dbReference type="SAM" id="Phobius"/>
    </source>
</evidence>
<dbReference type="InterPro" id="IPR036300">
    <property type="entry name" value="MIR_dom_sf"/>
</dbReference>
<evidence type="ECO:0000256" key="7">
    <source>
        <dbReference type="ARBA" id="ARBA00022692"/>
    </source>
</evidence>
<comment type="similarity">
    <text evidence="3">Belongs to the glycosyltransferase 39 family.</text>
</comment>
<feature type="compositionally biased region" description="Basic residues" evidence="15">
    <location>
        <begin position="1895"/>
        <end position="1914"/>
    </location>
</feature>
<keyword evidence="10 16" id="KW-1133">Transmembrane helix</keyword>
<feature type="compositionally biased region" description="Polar residues" evidence="15">
    <location>
        <begin position="1098"/>
        <end position="1113"/>
    </location>
</feature>
<feature type="region of interest" description="Disordered" evidence="15">
    <location>
        <begin position="544"/>
        <end position="566"/>
    </location>
</feature>
<comment type="pathway">
    <text evidence="2">Protein modification; protein glycosylation.</text>
</comment>
<keyword evidence="6 18" id="KW-0808">Transferase</keyword>
<dbReference type="EMBL" id="QBIY01012619">
    <property type="protein sequence ID" value="RXN21199.1"/>
    <property type="molecule type" value="Genomic_DNA"/>
</dbReference>
<evidence type="ECO:0000256" key="6">
    <source>
        <dbReference type="ARBA" id="ARBA00022679"/>
    </source>
</evidence>
<comment type="subcellular location">
    <subcellularLocation>
        <location evidence="1">Endoplasmic reticulum membrane</location>
        <topology evidence="1">Multi-pass membrane protein</topology>
    </subcellularLocation>
</comment>
<feature type="compositionally biased region" description="Polar residues" evidence="15">
    <location>
        <begin position="2069"/>
        <end position="2080"/>
    </location>
</feature>
<organism evidence="18 19">
    <name type="scientific">Labeo rohita</name>
    <name type="common">Indian major carp</name>
    <name type="synonym">Cyprinus rohita</name>
    <dbReference type="NCBI Taxonomy" id="84645"/>
    <lineage>
        <taxon>Eukaryota</taxon>
        <taxon>Metazoa</taxon>
        <taxon>Chordata</taxon>
        <taxon>Craniata</taxon>
        <taxon>Vertebrata</taxon>
        <taxon>Euteleostomi</taxon>
        <taxon>Actinopterygii</taxon>
        <taxon>Neopterygii</taxon>
        <taxon>Teleostei</taxon>
        <taxon>Ostariophysi</taxon>
        <taxon>Cypriniformes</taxon>
        <taxon>Cyprinidae</taxon>
        <taxon>Labeoninae</taxon>
        <taxon>Labeonini</taxon>
        <taxon>Labeo</taxon>
    </lineage>
</organism>
<feature type="compositionally biased region" description="Basic and acidic residues" evidence="15">
    <location>
        <begin position="544"/>
        <end position="560"/>
    </location>
</feature>
<evidence type="ECO:0000256" key="10">
    <source>
        <dbReference type="ARBA" id="ARBA00022989"/>
    </source>
</evidence>
<protein>
    <recommendedName>
        <fullName evidence="4">dolichyl-phosphate-mannose--protein mannosyltransferase</fullName>
        <ecNumber evidence="4">2.4.1.109</ecNumber>
    </recommendedName>
</protein>
<evidence type="ECO:0000256" key="15">
    <source>
        <dbReference type="SAM" id="MobiDB-lite"/>
    </source>
</evidence>
<feature type="region of interest" description="Disordered" evidence="15">
    <location>
        <begin position="1565"/>
        <end position="1669"/>
    </location>
</feature>
<name>A0A498MIR2_LABRO</name>
<feature type="compositionally biased region" description="Basic and acidic residues" evidence="15">
    <location>
        <begin position="1428"/>
        <end position="1469"/>
    </location>
</feature>
<feature type="compositionally biased region" description="Basic and acidic residues" evidence="15">
    <location>
        <begin position="2652"/>
        <end position="2661"/>
    </location>
</feature>
<dbReference type="InterPro" id="IPR016093">
    <property type="entry name" value="MIR_motif"/>
</dbReference>
<feature type="region of interest" description="Disordered" evidence="15">
    <location>
        <begin position="2963"/>
        <end position="3002"/>
    </location>
</feature>
<feature type="compositionally biased region" description="Polar residues" evidence="15">
    <location>
        <begin position="1029"/>
        <end position="1042"/>
    </location>
</feature>
<feature type="region of interest" description="Disordered" evidence="15">
    <location>
        <begin position="2274"/>
        <end position="2313"/>
    </location>
</feature>
<evidence type="ECO:0000256" key="5">
    <source>
        <dbReference type="ARBA" id="ARBA00022676"/>
    </source>
</evidence>
<feature type="region of interest" description="Disordered" evidence="15">
    <location>
        <begin position="2726"/>
        <end position="2754"/>
    </location>
</feature>
<feature type="compositionally biased region" description="Basic and acidic residues" evidence="15">
    <location>
        <begin position="1049"/>
        <end position="1086"/>
    </location>
</feature>
<feature type="region of interest" description="Disordered" evidence="15">
    <location>
        <begin position="2406"/>
        <end position="2469"/>
    </location>
</feature>
<keyword evidence="7 16" id="KW-0812">Transmembrane</keyword>
<feature type="region of interest" description="Disordered" evidence="15">
    <location>
        <begin position="2603"/>
        <end position="2711"/>
    </location>
</feature>
<feature type="compositionally biased region" description="Basic and acidic residues" evidence="15">
    <location>
        <begin position="2907"/>
        <end position="2917"/>
    </location>
</feature>
<feature type="compositionally biased region" description="Polar residues" evidence="15">
    <location>
        <begin position="941"/>
        <end position="959"/>
    </location>
</feature>
<evidence type="ECO:0000256" key="9">
    <source>
        <dbReference type="ARBA" id="ARBA00022824"/>
    </source>
</evidence>
<dbReference type="SMART" id="SM00472">
    <property type="entry name" value="MIR"/>
    <property type="match status" value="2"/>
</dbReference>
<feature type="region of interest" description="Disordered" evidence="15">
    <location>
        <begin position="598"/>
        <end position="707"/>
    </location>
</feature>
<keyword evidence="8" id="KW-0677">Repeat</keyword>
<sequence length="3727" mass="420947">MLLWMAFPVDILKNVNDEALELAAEEYMSQLPYRNTEYLSLSDSKQIEIGLCNVSFVPLYGTDTTKKLLALFSPDGSNTVVGLYLLDRWWGVEDVLKTAEPSRTGLVTVSTLGERIVLYVLNRIVLRNEKSSGEVFFLCHCEDEAAKILWKDGEAIGFYSFKPKGSLCRNFVTHCYHLPVMDTVFVRKCHRGHGHGVKILEDFVGSFCNEFIGLKFPLSEAMYKVCEKYFSIYPADKELLWEVQNIGSPYQRTLIANRLQKLKLKEKDQVVSKLTFEEDDATAPMEIEITKEETIIDITKEVDDIPVTKRGKGSNLTRRGIRENSEERLTENIMRVEDIEAGVENSTEVAAVENLNTFLVKESETILRSSVDTTVTNFAELRGSQKEDEQEIEKDIVTATSEGTPITHLTTAGEIKSQRVSKEECEMVIKEYTVEMQGATIGSVDQSQLQSVVDVEIVKMSTGTEERKNKEVEEDEPVCEAEEEQIKEMLDEAKKEKAAETEVAEHSETHAKSTEKEQAYWEVEITENKERAEDEVMAESGKDLIEKNREDSIGQEKNEGNVEDAVLQQSEVKDQIEMEADSVTEVLSTEEVLCDQQKQNVAETEISEPNQSMTSKDTLIEKTSTNKSGPDEGEPVFTKSKLPQKRTSALTPSRRSKRLRYQPAEKDLKTTKSVKTVQQRSKHHSKAVIQDEDIEQSTREPEHDVSEVMEKIQEAQVENKAETESEVEEYKEKDILTVETVSTMDVEITQVEKTVDVVPEVFELDDQEEAPQQSSEEAPEVQEMKTTSEEDEETVENSTIMLTLSEAKVVLVDLHKLSPNEAGDNHGEICTPEQEGTKHTMSSEQHAAEETMRIEEQDGTLDTKPMEKTACTTTIEGYDEAADAKRSLERSTAYKEQEGEQDPESTEVVLLRMVGKPEEKTDTEQAHKDEQISEKLFPKQGKQTQKKGSIDTASRSTRLGDQPVDSDMTVRSLRSTLKPIKISPVRRSTRSKAVIQQCEPQVDSKLRTDKNPERGEVIAEGVGPEENEIANTNVDETTSVKCGSSELLKAAEVHDKEKEPQITKASEEPQVDSKLRTDENPERGEVIAEGVGPEENEIANTNVDETASVQCGNSELLKAAEVDDKEKEPQITKASEEIPSKEAEAEEDVTENRVEDIKTIENKEANLAGLIDSDIEMRSLSQEVHVQDKEVPVSTEIHLRRRTIRVPSPLRRKSRRVQKQKAEADEQLERHAVVSKNKAETIVLTTEERVEEMDKDVNKMENKEAHIAELEPVEEPNMGSNEYEKTSTTEETVDVCIPSITGTSLGSLDEMANTNIEETTVPESSELSMGVEINDIQVVGGPEEKVSLVEPGNEGEKDGGTLATQLQKATVVLVDLNKLSQNTEGEGETSEDLTHSQMEEKLELNEPDKTEQELSHLASEEEEQQEELQTHEDTEKSPEEEKMQEENSDEEQNKLDKQDMTFEEQKTTEDLATMPAEGGLVESSTIENSQNEDKGVSSLALENAVQENFEGSVSTQRSLRRRTIIVQSPPKRKSRRTQKQDAEVFEDKTETVLITEKEADKLGQCVEIDDEEKAHQTSTVDGTEKVSKPVEAEPEDDVADTGLEDGVNKMENKETNLAETKDKGEEASEVAEQTSLEQQQNEPLVKTNEETAETDRSMETDPVVGKEQTYIQTEEKVSQVSLVEIEPDEEVDKDDGTPVIQLQKSTVVLVDLNKLSQNTEGETDTLEVLTHSQTEEKLELDKPINSEHQLCNLAPEEKEQQEQLQKEEDTEKTPEEDTMEKENTVEEQKKANVEDVTFEGQKPTEDLEGQNDLKAKEIVEVCRAVIDEDLEEAVISGEDPKTTTTIGDKANIIQEAEKEKQADSDIEMSSVAQEAPEAVQEILEEEASVSMERSLRRRTIKIQSPPRRKSRRVHKSEAEGFEAKTRNIPITGKGVEEMHKEGVNVDNKEETLQKSTAEATEVIQLAEEEPEEDEKGFEDIMMVNKKTNLAVTKDTEEAPEMGEETNLEQQENEQLVENKETVETLENDPVVSKEQTTIQTEKFSEVESTETNQSDNERITRRSLRLSAKSVTPSQKTRQSTRLHKELEPVKETNMSRNEYEETSVTREETVNLCMPKITVESNLESLDETANTNVEETTAFEPETSELLMGVEMNDKEDASEIVEVPPIEAEPDEEVEKDDGTPVILQEDTLVLADLNKLSQNTEETDTPEVLTLCRSEEQLEPCESDKSEYELRNLTSEEEEQDMTVEGRIPIDDLVGQNDVKEREIVEEHKVVIDEDVEESVTSGEHPKATTMEDQTNITQKTEDDQDTSLKEKQMDCDVEMSSLSQEAPAAVQEILEEEASERSLRRRTIKIQSTPIRKSRRVQKLVANVFEDKSWTVPLTGKGDEEVHQEGGEIDKEETLQKSTVETAEKVVSLREGEPDEDVRQERFEVINNMENKETNLGNEATPEVEREEVNLERQENELFVENEKETTEIEKPMSMNEVSLADKEQTYVFEETTIQVEKEISQMESSEINENKSERTTRRSLRTSAQSGTTAQMIRKSTRLHKAELEPVEEAEMSRNEETSSMTAMSVNVCVPVTVETNVENLDEDRDMVSISKKVEATSDEREIDISNDKGKVDEALPERSTGDEEDETASSVKTSENEILVEMDKTQKDVEEAVQESQAEPSQENTNQEQEEAVSLDENVGETSLTNEYKTTSSALESSDQEAALFTRSLRFRTVTVQSTPRSKSKRPQRKELKSERKTDELNVPIGKENEALIAEESIAKYENLETTEGEAIIQTNTDGKSEKSGRNDNTEEEGNEILFEIIENNSSCQVNTEQNKTQENLEREDVEVPNEQEEEQVSNVQEEAKPLQESKNEGATEEVQASSVDLEETAVERRTLRKRTTVETAAPRKSKRLRKQEHDDDSEKVKETITGQNESAEVTCTADLVELRSDVTGADFEGSILGEEILQKIQTNAEGTKSDGDCKIHKDTETDAGESQEEQKQSRLNKTQTEVDNEEVVTDEIVIEQHVDLETSTNEGFMLALEVEETSDHEEIKADEESRVVMEASKEIFTSAEKSEKVEINLVLVTVTALALTTRLYGIHFPKAVVFDEVYYGQFLSLYMKQVFFIDESGPPFGHMILALGAYLGGFDGNFVWNRIGAEYTSNIPVWSLRVIPALAGSFCIPLAYLLVVELGYSHFSALGACVLLLMENSLIVQSRFMLLESVLIFFLLLAVLSYLRFHKAQNKVKYMGMFTYFLLLGLAAVHTWQLIGDRTLSHGKVVVQVLVRFLALVVLPVIMYLGFFYIHLTMLYRSGPHDQMMSSAFQASLEGGLARITQGQPLDVAFGSQVTLRTVSSKPVPCWLHSHKANYPIRYENGRGSSHQQQVTCYPFKDVNNWWIIKDPGRHDVAAPMSPHSQEVTGYIDFNVSMPAQNLWRVDIVNRESDREIWKTILSEVRLVHVNTSAVLKLSGASLPEWGFKQLEVVGDKIYKGYQQSGMWNVEEHRYGRSQEQKERELELKSPTQSDIKRNLTFMAKFFELQWKMLTVKNEESEHKYSSSPLEWITMDTNIAYWLHPSSNAQIQLIGNIVNWSIANLALVVYCLMFLTYLLRRRRKVEDVPQDSWEQLVLAGVVCFGGWAVNYLPFFLMEKTLFLYHYLPALTFKILQIPMVVEHLYIHVLRSPAQRKAFGGVILAVLCSVYVSYHNLSPLTYGQPALSSDELAALRWRESWDILLRKR</sequence>
<dbReference type="UniPathway" id="UPA00378"/>
<feature type="region of interest" description="Disordered" evidence="15">
    <location>
        <begin position="764"/>
        <end position="798"/>
    </location>
</feature>
<feature type="compositionally biased region" description="Basic and acidic residues" evidence="15">
    <location>
        <begin position="1606"/>
        <end position="1626"/>
    </location>
</feature>
<feature type="compositionally biased region" description="Acidic residues" evidence="15">
    <location>
        <begin position="2833"/>
        <end position="2847"/>
    </location>
</feature>
<evidence type="ECO:0000256" key="8">
    <source>
        <dbReference type="ARBA" id="ARBA00022737"/>
    </source>
</evidence>
<evidence type="ECO:0000256" key="13">
    <source>
        <dbReference type="ARBA" id="ARBA00045102"/>
    </source>
</evidence>
<feature type="region of interest" description="Disordered" evidence="15">
    <location>
        <begin position="2822"/>
        <end position="2917"/>
    </location>
</feature>
<feature type="transmembrane region" description="Helical" evidence="16">
    <location>
        <begin position="3209"/>
        <end position="3229"/>
    </location>
</feature>
<dbReference type="PROSITE" id="PS50919">
    <property type="entry name" value="MIR"/>
    <property type="match status" value="2"/>
</dbReference>
<feature type="compositionally biased region" description="Basic and acidic residues" evidence="15">
    <location>
        <begin position="1647"/>
        <end position="1659"/>
    </location>
</feature>
<evidence type="ECO:0000256" key="11">
    <source>
        <dbReference type="ARBA" id="ARBA00023136"/>
    </source>
</evidence>
<feature type="compositionally biased region" description="Acidic residues" evidence="15">
    <location>
        <begin position="1997"/>
        <end position="2006"/>
    </location>
</feature>
<feature type="region of interest" description="Disordered" evidence="15">
    <location>
        <begin position="2510"/>
        <end position="2542"/>
    </location>
</feature>
<feature type="region of interest" description="Disordered" evidence="15">
    <location>
        <begin position="2776"/>
        <end position="2806"/>
    </location>
</feature>
<dbReference type="Gene3D" id="2.80.10.50">
    <property type="match status" value="2"/>
</dbReference>
<evidence type="ECO:0000256" key="12">
    <source>
        <dbReference type="ARBA" id="ARBA00045085"/>
    </source>
</evidence>
<dbReference type="Pfam" id="PF02366">
    <property type="entry name" value="PMT"/>
    <property type="match status" value="2"/>
</dbReference>
<feature type="compositionally biased region" description="Basic and acidic residues" evidence="15">
    <location>
        <begin position="696"/>
        <end position="707"/>
    </location>
</feature>
<keyword evidence="19" id="KW-1185">Reference proteome</keyword>
<keyword evidence="11 16" id="KW-0472">Membrane</keyword>
<feature type="compositionally biased region" description="Basic and acidic residues" evidence="15">
    <location>
        <begin position="915"/>
        <end position="937"/>
    </location>
</feature>
<feature type="compositionally biased region" description="Basic and acidic residues" evidence="15">
    <location>
        <begin position="1118"/>
        <end position="1143"/>
    </location>
</feature>
<feature type="compositionally biased region" description="Basic and acidic residues" evidence="15">
    <location>
        <begin position="2603"/>
        <end position="2632"/>
    </location>
</feature>
<dbReference type="CDD" id="cd23281">
    <property type="entry name" value="beta-trefoil_MIR_POMT1"/>
    <property type="match status" value="1"/>
</dbReference>
<feature type="region of interest" description="Disordered" evidence="15">
    <location>
        <begin position="818"/>
        <end position="1152"/>
    </location>
</feature>
<dbReference type="InterPro" id="IPR003342">
    <property type="entry name" value="ArnT-like_N"/>
</dbReference>
<proteinExistence type="inferred from homology"/>
<feature type="compositionally biased region" description="Polar residues" evidence="15">
    <location>
        <begin position="1505"/>
        <end position="1517"/>
    </location>
</feature>
<feature type="domain" description="MIR" evidence="17">
    <location>
        <begin position="3434"/>
        <end position="3493"/>
    </location>
</feature>
<dbReference type="EC" id="2.4.1.109" evidence="4"/>
<feature type="region of interest" description="Disordered" evidence="15">
    <location>
        <begin position="497"/>
        <end position="518"/>
    </location>
</feature>
<evidence type="ECO:0000313" key="18">
    <source>
        <dbReference type="EMBL" id="RXN21199.1"/>
    </source>
</evidence>
<feature type="compositionally biased region" description="Basic and acidic residues" evidence="15">
    <location>
        <begin position="1755"/>
        <end position="1793"/>
    </location>
</feature>
<feature type="compositionally biased region" description="Basic and acidic residues" evidence="15">
    <location>
        <begin position="2790"/>
        <end position="2800"/>
    </location>
</feature>
<feature type="compositionally biased region" description="Basic and acidic residues" evidence="15">
    <location>
        <begin position="2452"/>
        <end position="2469"/>
    </location>
</feature>
<accession>A0A498MIR2</accession>
<feature type="region of interest" description="Disordered" evidence="15">
    <location>
        <begin position="1379"/>
        <end position="1543"/>
    </location>
</feature>
<feature type="region of interest" description="Disordered" evidence="15">
    <location>
        <begin position="1717"/>
        <end position="1813"/>
    </location>
</feature>
<feature type="transmembrane region" description="Helical" evidence="16">
    <location>
        <begin position="3677"/>
        <end position="3696"/>
    </location>
</feature>
<feature type="compositionally biased region" description="Basic and acidic residues" evidence="15">
    <location>
        <begin position="2853"/>
        <end position="2865"/>
    </location>
</feature>
<feature type="compositionally biased region" description="Basic and acidic residues" evidence="15">
    <location>
        <begin position="818"/>
        <end position="827"/>
    </location>
</feature>
<evidence type="ECO:0000313" key="19">
    <source>
        <dbReference type="Proteomes" id="UP000290572"/>
    </source>
</evidence>
<feature type="compositionally biased region" description="Polar residues" evidence="15">
    <location>
        <begin position="598"/>
        <end position="628"/>
    </location>
</feature>
<feature type="compositionally biased region" description="Acidic residues" evidence="15">
    <location>
        <begin position="1592"/>
        <end position="1603"/>
    </location>
</feature>
<dbReference type="PANTHER" id="PTHR10050">
    <property type="entry name" value="DOLICHYL-PHOSPHATE-MANNOSE--PROTEIN MANNOSYLTRANSFERASE"/>
    <property type="match status" value="1"/>
</dbReference>
<dbReference type="InterPro" id="IPR032421">
    <property type="entry name" value="PMT_4TMC"/>
</dbReference>
<feature type="transmembrane region" description="Helical" evidence="16">
    <location>
        <begin position="3616"/>
        <end position="3637"/>
    </location>
</feature>
<feature type="compositionally biased region" description="Basic and acidic residues" evidence="15">
    <location>
        <begin position="882"/>
        <end position="898"/>
    </location>
</feature>
<feature type="domain" description="MIR" evidence="17">
    <location>
        <begin position="3329"/>
        <end position="3392"/>
    </location>
</feature>
<feature type="compositionally biased region" description="Basic and acidic residues" evidence="15">
    <location>
        <begin position="846"/>
        <end position="856"/>
    </location>
</feature>
<keyword evidence="14" id="KW-0175">Coiled coil</keyword>
<evidence type="ECO:0000256" key="4">
    <source>
        <dbReference type="ARBA" id="ARBA00012839"/>
    </source>
</evidence>
<evidence type="ECO:0000256" key="14">
    <source>
        <dbReference type="SAM" id="Coils"/>
    </source>
</evidence>
<feature type="compositionally biased region" description="Basic and acidic residues" evidence="15">
    <location>
        <begin position="1733"/>
        <end position="1745"/>
    </location>
</feature>
<feature type="compositionally biased region" description="Basic and acidic residues" evidence="15">
    <location>
        <begin position="1392"/>
        <end position="1414"/>
    </location>
</feature>
<evidence type="ECO:0000256" key="2">
    <source>
        <dbReference type="ARBA" id="ARBA00004922"/>
    </source>
</evidence>
<dbReference type="STRING" id="84645.A0A498MIR2"/>
<feature type="compositionally biased region" description="Basic and acidic residues" evidence="15">
    <location>
        <begin position="1582"/>
        <end position="1591"/>
    </location>
</feature>
<feature type="compositionally biased region" description="Basic and acidic residues" evidence="15">
    <location>
        <begin position="2967"/>
        <end position="2980"/>
    </location>
</feature>